<comment type="caution">
    <text evidence="5">The sequence shown here is derived from an EMBL/GenBank/DDBJ whole genome shotgun (WGS) entry which is preliminary data.</text>
</comment>
<evidence type="ECO:0000256" key="2">
    <source>
        <dbReference type="ARBA" id="ARBA00010869"/>
    </source>
</evidence>
<dbReference type="EMBL" id="BKCJ011819692">
    <property type="protein sequence ID" value="GFD55610.1"/>
    <property type="molecule type" value="Genomic_DNA"/>
</dbReference>
<dbReference type="InterPro" id="IPR001926">
    <property type="entry name" value="TrpB-like_PALP"/>
</dbReference>
<comment type="cofactor">
    <cofactor evidence="1">
        <name>pyridoxal 5'-phosphate</name>
        <dbReference type="ChEBI" id="CHEBI:597326"/>
    </cofactor>
</comment>
<dbReference type="InterPro" id="IPR036052">
    <property type="entry name" value="TrpB-like_PALP_sf"/>
</dbReference>
<dbReference type="PANTHER" id="PTHR43050:SF1">
    <property type="entry name" value="SERINE RACEMASE"/>
    <property type="match status" value="1"/>
</dbReference>
<gene>
    <name evidence="5" type="ORF">Tci_927579</name>
</gene>
<protein>
    <submittedName>
        <fullName evidence="5">Serine racemase</fullName>
    </submittedName>
</protein>
<evidence type="ECO:0000259" key="4">
    <source>
        <dbReference type="Pfam" id="PF00291"/>
    </source>
</evidence>
<dbReference type="SUPFAM" id="SSF53686">
    <property type="entry name" value="Tryptophan synthase beta subunit-like PLP-dependent enzymes"/>
    <property type="match status" value="1"/>
</dbReference>
<dbReference type="GO" id="GO:0030378">
    <property type="term" value="F:serine racemase activity"/>
    <property type="evidence" value="ECO:0007669"/>
    <property type="project" value="TreeGrafter"/>
</dbReference>
<proteinExistence type="inferred from homology"/>
<dbReference type="GO" id="GO:0003941">
    <property type="term" value="F:L-serine ammonia-lyase activity"/>
    <property type="evidence" value="ECO:0007669"/>
    <property type="project" value="TreeGrafter"/>
</dbReference>
<dbReference type="AlphaFoldDB" id="A0A699XB06"/>
<keyword evidence="3" id="KW-0663">Pyridoxal phosphate</keyword>
<evidence type="ECO:0000313" key="5">
    <source>
        <dbReference type="EMBL" id="GFD55610.1"/>
    </source>
</evidence>
<dbReference type="Pfam" id="PF00291">
    <property type="entry name" value="PALP"/>
    <property type="match status" value="1"/>
</dbReference>
<dbReference type="GO" id="GO:0000287">
    <property type="term" value="F:magnesium ion binding"/>
    <property type="evidence" value="ECO:0007669"/>
    <property type="project" value="TreeGrafter"/>
</dbReference>
<dbReference type="PANTHER" id="PTHR43050">
    <property type="entry name" value="SERINE / THREONINE RACEMASE FAMILY MEMBER"/>
    <property type="match status" value="1"/>
</dbReference>
<feature type="non-terminal residue" evidence="5">
    <location>
        <position position="1"/>
    </location>
</feature>
<evidence type="ECO:0000256" key="1">
    <source>
        <dbReference type="ARBA" id="ARBA00001933"/>
    </source>
</evidence>
<dbReference type="GO" id="GO:0018114">
    <property type="term" value="F:threonine racemase activity"/>
    <property type="evidence" value="ECO:0007669"/>
    <property type="project" value="TreeGrafter"/>
</dbReference>
<dbReference type="GO" id="GO:0008721">
    <property type="term" value="F:D-serine ammonia-lyase activity"/>
    <property type="evidence" value="ECO:0007669"/>
    <property type="project" value="TreeGrafter"/>
</dbReference>
<name>A0A699XB06_TANCI</name>
<organism evidence="5">
    <name type="scientific">Tanacetum cinerariifolium</name>
    <name type="common">Dalmatian daisy</name>
    <name type="synonym">Chrysanthemum cinerariifolium</name>
    <dbReference type="NCBI Taxonomy" id="118510"/>
    <lineage>
        <taxon>Eukaryota</taxon>
        <taxon>Viridiplantae</taxon>
        <taxon>Streptophyta</taxon>
        <taxon>Embryophyta</taxon>
        <taxon>Tracheophyta</taxon>
        <taxon>Spermatophyta</taxon>
        <taxon>Magnoliopsida</taxon>
        <taxon>eudicotyledons</taxon>
        <taxon>Gunneridae</taxon>
        <taxon>Pentapetalae</taxon>
        <taxon>asterids</taxon>
        <taxon>campanulids</taxon>
        <taxon>Asterales</taxon>
        <taxon>Asteraceae</taxon>
        <taxon>Asteroideae</taxon>
        <taxon>Anthemideae</taxon>
        <taxon>Anthemidinae</taxon>
        <taxon>Tanacetum</taxon>
    </lineage>
</organism>
<dbReference type="GO" id="GO:0030170">
    <property type="term" value="F:pyridoxal phosphate binding"/>
    <property type="evidence" value="ECO:0007669"/>
    <property type="project" value="TreeGrafter"/>
</dbReference>
<dbReference type="Gene3D" id="3.40.50.1100">
    <property type="match status" value="1"/>
</dbReference>
<comment type="similarity">
    <text evidence="2">Belongs to the serine/threonine dehydratase family.</text>
</comment>
<reference evidence="5" key="1">
    <citation type="journal article" date="2019" name="Sci. Rep.">
        <title>Draft genome of Tanacetum cinerariifolium, the natural source of mosquito coil.</title>
        <authorList>
            <person name="Yamashiro T."/>
            <person name="Shiraishi A."/>
            <person name="Satake H."/>
            <person name="Nakayama K."/>
        </authorList>
    </citation>
    <scope>NUCLEOTIDE SEQUENCE</scope>
</reference>
<sequence>ELGYGSLDAVIVPSATGALLAGTAVVSHALNPHITVFGSEPMVGGANLATARSQGKRITVISDTTIADGLRSPTSQFNWEYVKSPTLVKDVLQ</sequence>
<feature type="domain" description="Tryptophan synthase beta chain-like PALP" evidence="4">
    <location>
        <begin position="3"/>
        <end position="83"/>
    </location>
</feature>
<feature type="non-terminal residue" evidence="5">
    <location>
        <position position="93"/>
    </location>
</feature>
<accession>A0A699XB06</accession>
<dbReference type="GO" id="GO:0005524">
    <property type="term" value="F:ATP binding"/>
    <property type="evidence" value="ECO:0007669"/>
    <property type="project" value="TreeGrafter"/>
</dbReference>
<evidence type="ECO:0000256" key="3">
    <source>
        <dbReference type="ARBA" id="ARBA00022898"/>
    </source>
</evidence>